<gene>
    <name evidence="1" type="ordered locus">Gbem_2571</name>
</gene>
<sequence length="146" mass="16260">MIFEQVNHAGTLLAIIITNSFAKPGVHFFTPDAFSQQLAYMKHPAGAIILPHVHNPVLREVFYTQEVLFLKRGRLRVDFYDEDRSYLESRILEAGDVILLASGGHGFEALEEIEMVEVKQGPYAGEADKTRFSGITAADAVVKPIE</sequence>
<keyword evidence="2" id="KW-1185">Reference proteome</keyword>
<dbReference type="SUPFAM" id="SSF51182">
    <property type="entry name" value="RmlC-like cupins"/>
    <property type="match status" value="1"/>
</dbReference>
<reference evidence="1 2" key="2">
    <citation type="journal article" date="2010" name="BMC Genomics">
        <title>The genome of Geobacter bemidjiensis, exemplar for the subsurface clade of Geobacter species that predominate in Fe(III)-reducing subsurface environments.</title>
        <authorList>
            <person name="Aklujkar M."/>
            <person name="Young N.D."/>
            <person name="Holmes D."/>
            <person name="Chavan M."/>
            <person name="Risso C."/>
            <person name="Kiss H.E."/>
            <person name="Han C.S."/>
            <person name="Land M.L."/>
            <person name="Lovley D.R."/>
        </authorList>
    </citation>
    <scope>NUCLEOTIDE SEQUENCE [LARGE SCALE GENOMIC DNA]</scope>
    <source>
        <strain evidence="2">ATCC BAA-1014 / DSM 16622 / JCM 12645 / Bem</strain>
    </source>
</reference>
<dbReference type="RefSeq" id="WP_012531000.1">
    <property type="nucleotide sequence ID" value="NC_011146.1"/>
</dbReference>
<organism evidence="1 2">
    <name type="scientific">Citrifermentans bemidjiense (strain ATCC BAA-1014 / DSM 16622 / JCM 12645 / Bem)</name>
    <name type="common">Geobacter bemidjiensis</name>
    <dbReference type="NCBI Taxonomy" id="404380"/>
    <lineage>
        <taxon>Bacteria</taxon>
        <taxon>Pseudomonadati</taxon>
        <taxon>Thermodesulfobacteriota</taxon>
        <taxon>Desulfuromonadia</taxon>
        <taxon>Geobacterales</taxon>
        <taxon>Geobacteraceae</taxon>
        <taxon>Citrifermentans</taxon>
    </lineage>
</organism>
<dbReference type="HOGENOM" id="CLU_129803_0_0_7"/>
<evidence type="ECO:0000313" key="1">
    <source>
        <dbReference type="EMBL" id="ACH39579.1"/>
    </source>
</evidence>
<dbReference type="STRING" id="404380.Gbem_2571"/>
<dbReference type="Proteomes" id="UP000008825">
    <property type="component" value="Chromosome"/>
</dbReference>
<dbReference type="KEGG" id="gbm:Gbem_2571"/>
<reference evidence="1 2" key="1">
    <citation type="submission" date="2008-07" db="EMBL/GenBank/DDBJ databases">
        <title>Complete sequence of Geobacter bemidjiensis BEM.</title>
        <authorList>
            <consortium name="US DOE Joint Genome Institute"/>
            <person name="Lucas S."/>
            <person name="Copeland A."/>
            <person name="Lapidus A."/>
            <person name="Glavina del Rio T."/>
            <person name="Dalin E."/>
            <person name="Tice H."/>
            <person name="Bruce D."/>
            <person name="Goodwin L."/>
            <person name="Pitluck S."/>
            <person name="Kiss H."/>
            <person name="Brettin T."/>
            <person name="Detter J.C."/>
            <person name="Han C."/>
            <person name="Kuske C.R."/>
            <person name="Schmutz J."/>
            <person name="Larimer F."/>
            <person name="Land M."/>
            <person name="Hauser L."/>
            <person name="Kyrpides N."/>
            <person name="Lykidis A."/>
            <person name="Lovley D."/>
            <person name="Richardson P."/>
        </authorList>
    </citation>
    <scope>NUCLEOTIDE SEQUENCE [LARGE SCALE GENOMIC DNA]</scope>
    <source>
        <strain evidence="2">ATCC BAA-1014 / DSM 16622 / JCM 12645 / Bem</strain>
    </source>
</reference>
<name>B5EGU6_CITBB</name>
<evidence type="ECO:0000313" key="2">
    <source>
        <dbReference type="Proteomes" id="UP000008825"/>
    </source>
</evidence>
<dbReference type="InterPro" id="IPR011051">
    <property type="entry name" value="RmlC_Cupin_sf"/>
</dbReference>
<dbReference type="EMBL" id="CP001124">
    <property type="protein sequence ID" value="ACH39579.1"/>
    <property type="molecule type" value="Genomic_DNA"/>
</dbReference>
<accession>B5EGU6</accession>
<dbReference type="AlphaFoldDB" id="B5EGU6"/>
<protein>
    <submittedName>
        <fullName evidence="1">Cupin superfamily barrel domain protein</fullName>
    </submittedName>
</protein>
<dbReference type="eggNOG" id="ENOG50315N7">
    <property type="taxonomic scope" value="Bacteria"/>
</dbReference>
<proteinExistence type="predicted"/>